<comment type="caution">
    <text evidence="2">The sequence shown here is derived from an EMBL/GenBank/DDBJ whole genome shotgun (WGS) entry which is preliminary data.</text>
</comment>
<sequence>MFAQMRSADAPATQLDALQQQLDQLGERVARAEPLGGAIEELRGRIVVLSDTAHTRGRAPDDRASVLDGLERQLAGMAPDTAALDPAGRQDCEDLLGRLRAATGPGAETHFEALLGSVEHALTRHAATAGRRAAEEGRRAEDDRRRTEEEQRRAVERETARAAAEEAERDRVEAVLTEAADRLGVVQESAEDAVAEARELGDPNLAERIGQALRAGTAALGAKEPDAALKAVGDLEELLTEAESELDELHIAHTRRSDLALALQDAMIGEGFAFTGGDEDGDAIVLRFQRPSGATYETTVATEDDGSPLLVYHVDGEPDVVLHPPAEGAVCDQTEDLLERVHEAIGEQDGFVPGELTWQGKPPSRQAKQLPGAEEWRWTR</sequence>
<name>A0A1S2PUK2_9ACTN</name>
<feature type="region of interest" description="Disordered" evidence="1">
    <location>
        <begin position="353"/>
        <end position="380"/>
    </location>
</feature>
<accession>A0A1S2PUK2</accession>
<dbReference type="AlphaFoldDB" id="A0A1S2PUK2"/>
<evidence type="ECO:0000313" key="3">
    <source>
        <dbReference type="Proteomes" id="UP000179642"/>
    </source>
</evidence>
<feature type="compositionally biased region" description="Basic and acidic residues" evidence="1">
    <location>
        <begin position="132"/>
        <end position="167"/>
    </location>
</feature>
<keyword evidence="3" id="KW-1185">Reference proteome</keyword>
<protein>
    <submittedName>
        <fullName evidence="2">Uncharacterized protein</fullName>
    </submittedName>
</protein>
<organism evidence="2 3">
    <name type="scientific">Streptomyces monashensis</name>
    <dbReference type="NCBI Taxonomy" id="1678012"/>
    <lineage>
        <taxon>Bacteria</taxon>
        <taxon>Bacillati</taxon>
        <taxon>Actinomycetota</taxon>
        <taxon>Actinomycetes</taxon>
        <taxon>Kitasatosporales</taxon>
        <taxon>Streptomycetaceae</taxon>
        <taxon>Streptomyces</taxon>
    </lineage>
</organism>
<dbReference type="EMBL" id="MLYO01000059">
    <property type="protein sequence ID" value="OIJ97075.1"/>
    <property type="molecule type" value="Genomic_DNA"/>
</dbReference>
<evidence type="ECO:0000256" key="1">
    <source>
        <dbReference type="SAM" id="MobiDB-lite"/>
    </source>
</evidence>
<proteinExistence type="predicted"/>
<reference evidence="2 3" key="1">
    <citation type="submission" date="2016-10" db="EMBL/GenBank/DDBJ databases">
        <title>Genome sequence of Streptomyces sp. MUSC 1.</title>
        <authorList>
            <person name="Lee L.-H."/>
            <person name="Ser H.-L."/>
            <person name="Law J.W.-F."/>
        </authorList>
    </citation>
    <scope>NUCLEOTIDE SEQUENCE [LARGE SCALE GENOMIC DNA]</scope>
    <source>
        <strain evidence="2 3">MUSC 1</strain>
    </source>
</reference>
<dbReference type="Proteomes" id="UP000179642">
    <property type="component" value="Unassembled WGS sequence"/>
</dbReference>
<feature type="region of interest" description="Disordered" evidence="1">
    <location>
        <begin position="125"/>
        <end position="167"/>
    </location>
</feature>
<gene>
    <name evidence="2" type="ORF">BIV23_31760</name>
</gene>
<evidence type="ECO:0000313" key="2">
    <source>
        <dbReference type="EMBL" id="OIJ97075.1"/>
    </source>
</evidence>